<organism evidence="2 3">
    <name type="scientific">Aromatoleum tolulyticum</name>
    <dbReference type="NCBI Taxonomy" id="34027"/>
    <lineage>
        <taxon>Bacteria</taxon>
        <taxon>Pseudomonadati</taxon>
        <taxon>Pseudomonadota</taxon>
        <taxon>Betaproteobacteria</taxon>
        <taxon>Rhodocyclales</taxon>
        <taxon>Rhodocyclaceae</taxon>
        <taxon>Aromatoleum</taxon>
    </lineage>
</organism>
<dbReference type="AlphaFoldDB" id="A0A1N7CP66"/>
<dbReference type="EMBL" id="FTMD01000026">
    <property type="protein sequence ID" value="SIR65373.1"/>
    <property type="molecule type" value="Genomic_DNA"/>
</dbReference>
<reference evidence="3" key="1">
    <citation type="submission" date="2017-01" db="EMBL/GenBank/DDBJ databases">
        <authorList>
            <person name="Varghese N."/>
            <person name="Submissions S."/>
        </authorList>
    </citation>
    <scope>NUCLEOTIDE SEQUENCE [LARGE SCALE GENOMIC DNA]</scope>
    <source>
        <strain evidence="3">ATCC 51758</strain>
    </source>
</reference>
<dbReference type="Gene3D" id="3.50.50.60">
    <property type="entry name" value="FAD/NAD(P)-binding domain"/>
    <property type="match status" value="1"/>
</dbReference>
<dbReference type="STRING" id="34027.SAMN05421829_12618"/>
<keyword evidence="1" id="KW-0560">Oxidoreductase</keyword>
<dbReference type="InterPro" id="IPR036188">
    <property type="entry name" value="FAD/NAD-bd_sf"/>
</dbReference>
<dbReference type="InterPro" id="IPR050816">
    <property type="entry name" value="Flavin-dep_Halogenase_NPB"/>
</dbReference>
<accession>A0A1N7CP66</accession>
<protein>
    <submittedName>
        <fullName evidence="2">Dehydrogenase (Flavoprotein)</fullName>
    </submittedName>
</protein>
<dbReference type="SUPFAM" id="SSF51905">
    <property type="entry name" value="FAD/NAD(P)-binding domain"/>
    <property type="match status" value="1"/>
</dbReference>
<dbReference type="Proteomes" id="UP000186819">
    <property type="component" value="Unassembled WGS sequence"/>
</dbReference>
<evidence type="ECO:0000256" key="1">
    <source>
        <dbReference type="ARBA" id="ARBA00023002"/>
    </source>
</evidence>
<sequence>MAFIDHNRPRNPRMSTKRIVVLGAGPAGVAVAIGLRRAGEEVLLVGEPRRFAAVEGVSARVLGALHKAGFARAVRCFAPPSQRCVTWDGTHSRANWESLVDRQAFDRAALEDARSVGVSVVTGRIVSCASAVNGHHVEVDHDGRRTTFAADFIVEARGRAAPGQGSARVRGAETVSLLQYWVGPPATAGSAVESCADGWVWMAALADGRRYLQLTLDVATAALPPKRELGAFCRARFDTLETARPFLEGAEPVGEPHARTSTPVLQEEVAGHDWLRVGDAAMAVDPLSGNGIFQALSSALQAPAVIGTLLHDPDRAALARRFHQERIENLFFHFARIGRDFHAQESRWPDEPFWRTRRAWPDAQPIHPGTAPDDLQVTRRPVVSDGRIVEDDVVVTPDQPLGIWHVDGVRLAPLVRALHACGSQTSAEAVLRAELGGDATRAARVAAWMREQGWLAGEPREIP</sequence>
<evidence type="ECO:0000313" key="3">
    <source>
        <dbReference type="Proteomes" id="UP000186819"/>
    </source>
</evidence>
<dbReference type="GO" id="GO:0016491">
    <property type="term" value="F:oxidoreductase activity"/>
    <property type="evidence" value="ECO:0007669"/>
    <property type="project" value="UniProtKB-KW"/>
</dbReference>
<name>A0A1N7CP66_9RHOO</name>
<gene>
    <name evidence="2" type="ORF">SAMN05421829_12618</name>
</gene>
<dbReference type="PANTHER" id="PTHR43747">
    <property type="entry name" value="FAD-BINDING PROTEIN"/>
    <property type="match status" value="1"/>
</dbReference>
<proteinExistence type="predicted"/>
<evidence type="ECO:0000313" key="2">
    <source>
        <dbReference type="EMBL" id="SIR65373.1"/>
    </source>
</evidence>
<keyword evidence="3" id="KW-1185">Reference proteome</keyword>
<dbReference type="PANTHER" id="PTHR43747:SF5">
    <property type="entry name" value="FAD-BINDING DOMAIN-CONTAINING PROTEIN"/>
    <property type="match status" value="1"/>
</dbReference>